<dbReference type="Gene3D" id="3.40.50.1000">
    <property type="entry name" value="HAD superfamily/HAD-like"/>
    <property type="match status" value="1"/>
</dbReference>
<feature type="region of interest" description="Disordered" evidence="1">
    <location>
        <begin position="203"/>
        <end position="223"/>
    </location>
</feature>
<feature type="compositionally biased region" description="Acidic residues" evidence="1">
    <location>
        <begin position="205"/>
        <end position="220"/>
    </location>
</feature>
<evidence type="ECO:0000256" key="1">
    <source>
        <dbReference type="SAM" id="MobiDB-lite"/>
    </source>
</evidence>
<dbReference type="InterPro" id="IPR023214">
    <property type="entry name" value="HAD_sf"/>
</dbReference>
<organism evidence="3 4">
    <name type="scientific">Pseudomonas phage vB_PA6_GUMS</name>
    <dbReference type="NCBI Taxonomy" id="2656518"/>
    <lineage>
        <taxon>Viruses</taxon>
        <taxon>Duplodnaviria</taxon>
        <taxon>Heunggongvirae</taxon>
        <taxon>Uroviricota</taxon>
        <taxon>Caudoviricetes</taxon>
        <taxon>Lindbergviridae</taxon>
        <taxon>Pbunavirus</taxon>
        <taxon>Pbunavirus R26</taxon>
    </lineage>
</organism>
<dbReference type="InterPro" id="IPR056782">
    <property type="entry name" value="HAD_PNKP"/>
</dbReference>
<dbReference type="EMBL" id="MN563783">
    <property type="protein sequence ID" value="QGK89768.1"/>
    <property type="molecule type" value="Genomic_DNA"/>
</dbReference>
<dbReference type="Proteomes" id="UP000680736">
    <property type="component" value="Segment"/>
</dbReference>
<proteinExistence type="predicted"/>
<dbReference type="Pfam" id="PF25109">
    <property type="entry name" value="HAD_PNKP"/>
    <property type="match status" value="1"/>
</dbReference>
<dbReference type="InterPro" id="IPR036412">
    <property type="entry name" value="HAD-like_sf"/>
</dbReference>
<sequence length="346" mass="38177">MARKPKNGIIIFDLDGCVFDDGHRKSFALEKQWDEYHSRLDKDKLNPHAVTRIRNAIDADLMIFFITGRTDNNYFQTRAKIHRDLGIAEHSEYELIMRQYGNTQPASEFKRSVALDILKQIDGVTKIVAAFDDRQDIIDAYKGLGIDAYILNLEGCDAPFFAVAADSDSGSAPNNMAGEPFPVAPDSAPTLDEAFAQAPSPLYEEPTEDAAEDADEEAAEEATAPFAMASSWPGDGAADPDDFVEDVLSNLSAAADIFRDRQSAYGRNDLMYGKIMEILFPNGMVVKTADDHRLALFVMHIVGKLTRLANSGFEDDDSVLDLINYSAFVHATMYSGRITPKDGQKA</sequence>
<protein>
    <recommendedName>
        <fullName evidence="2">Polynucleotide kinase PNKP phosphatase domain-containing protein</fullName>
    </recommendedName>
</protein>
<name>A0A8T8BET3_9CAUD</name>
<reference evidence="3" key="1">
    <citation type="journal article" date="2021" name="Viruses">
        <title>Improving the Inhibitory Effect of Phages against Pseudomonas aeruginosa Isolated from a Burn Patient Using a Combination of Phages and Antibiotics.</title>
        <authorList>
            <person name="Aghaee B.L."/>
            <person name="Khan Mirzaei M."/>
            <person name="Alikhani M.Y."/>
            <person name="Mojtahedi A."/>
            <person name="Maurice C.F."/>
        </authorList>
    </citation>
    <scope>NUCLEOTIDE SEQUENCE</scope>
</reference>
<evidence type="ECO:0000313" key="4">
    <source>
        <dbReference type="Proteomes" id="UP000680736"/>
    </source>
</evidence>
<dbReference type="SUPFAM" id="SSF56784">
    <property type="entry name" value="HAD-like"/>
    <property type="match status" value="1"/>
</dbReference>
<evidence type="ECO:0000313" key="3">
    <source>
        <dbReference type="EMBL" id="QGK89768.1"/>
    </source>
</evidence>
<evidence type="ECO:0000259" key="2">
    <source>
        <dbReference type="Pfam" id="PF25109"/>
    </source>
</evidence>
<accession>A0A8T8BET3</accession>
<feature type="domain" description="Polynucleotide kinase PNKP phosphatase" evidence="2">
    <location>
        <begin position="9"/>
        <end position="147"/>
    </location>
</feature>